<dbReference type="GeneID" id="98915092"/>
<dbReference type="GO" id="GO:0051920">
    <property type="term" value="F:peroxiredoxin activity"/>
    <property type="evidence" value="ECO:0007669"/>
    <property type="project" value="InterPro"/>
</dbReference>
<dbReference type="Gene3D" id="1.20.1290.10">
    <property type="entry name" value="AhpD-like"/>
    <property type="match status" value="1"/>
</dbReference>
<dbReference type="PANTHER" id="PTHR33570:SF2">
    <property type="entry name" value="CARBOXYMUCONOLACTONE DECARBOXYLASE-LIKE DOMAIN-CONTAINING PROTEIN"/>
    <property type="match status" value="1"/>
</dbReference>
<sequence length="245" mass="27876">MRDLNKANELFQQLHDEDILNDDLELQTIMKNYIYGDVYQHGTLDLRLRELILIVVNTTNHTLTSLKEHVNAAIKAEVSPIQIKEVIYQCTPYIGLGKVQEALEVVNLIFKKHNISTKPQATVNEKTRFEKGFEVQSAAFGKDHIQANHDQASQELKHIQKYLSEYCFGDFYTREGLDLKTRELMTMVTLATLGGCENQLRGHVGANITVGNSRELLIETITQCQPYIGFPRTLNAITIINEVTK</sequence>
<name>A0A4R3Z5U5_9FIRM</name>
<dbReference type="SUPFAM" id="SSF69118">
    <property type="entry name" value="AhpD-like"/>
    <property type="match status" value="1"/>
</dbReference>
<dbReference type="EMBL" id="SMCQ01000006">
    <property type="protein sequence ID" value="TCW00795.1"/>
    <property type="molecule type" value="Genomic_DNA"/>
</dbReference>
<evidence type="ECO:0000259" key="1">
    <source>
        <dbReference type="Pfam" id="PF02627"/>
    </source>
</evidence>
<dbReference type="RefSeq" id="WP_066446949.1">
    <property type="nucleotide sequence ID" value="NZ_JANKBF010000004.1"/>
</dbReference>
<protein>
    <submittedName>
        <fullName evidence="2">4-carboxymuconolactone decarboxylase</fullName>
    </submittedName>
</protein>
<proteinExistence type="predicted"/>
<gene>
    <name evidence="2" type="ORF">EDD60_106137</name>
</gene>
<keyword evidence="3" id="KW-1185">Reference proteome</keyword>
<feature type="domain" description="Carboxymuconolactone decarboxylase-like" evidence="1">
    <location>
        <begin position="25"/>
        <end position="106"/>
    </location>
</feature>
<evidence type="ECO:0000313" key="2">
    <source>
        <dbReference type="EMBL" id="TCW00795.1"/>
    </source>
</evidence>
<dbReference type="Proteomes" id="UP000295515">
    <property type="component" value="Unassembled WGS sequence"/>
</dbReference>
<dbReference type="AlphaFoldDB" id="A0A4R3Z5U5"/>
<organism evidence="2 3">
    <name type="scientific">Longibaculum muris</name>
    <dbReference type="NCBI Taxonomy" id="1796628"/>
    <lineage>
        <taxon>Bacteria</taxon>
        <taxon>Bacillati</taxon>
        <taxon>Bacillota</taxon>
        <taxon>Erysipelotrichia</taxon>
        <taxon>Erysipelotrichales</taxon>
        <taxon>Coprobacillaceae</taxon>
        <taxon>Longibaculum</taxon>
    </lineage>
</organism>
<dbReference type="PANTHER" id="PTHR33570">
    <property type="entry name" value="4-CARBOXYMUCONOLACTONE DECARBOXYLASE FAMILY PROTEIN"/>
    <property type="match status" value="1"/>
</dbReference>
<accession>A0A4R3Z5U5</accession>
<evidence type="ECO:0000313" key="3">
    <source>
        <dbReference type="Proteomes" id="UP000295515"/>
    </source>
</evidence>
<dbReference type="Pfam" id="PF02627">
    <property type="entry name" value="CMD"/>
    <property type="match status" value="2"/>
</dbReference>
<dbReference type="InterPro" id="IPR029032">
    <property type="entry name" value="AhpD-like"/>
</dbReference>
<dbReference type="InterPro" id="IPR003779">
    <property type="entry name" value="CMD-like"/>
</dbReference>
<comment type="caution">
    <text evidence="2">The sequence shown here is derived from an EMBL/GenBank/DDBJ whole genome shotgun (WGS) entry which is preliminary data.</text>
</comment>
<dbReference type="InterPro" id="IPR052512">
    <property type="entry name" value="4CMD/NDH-1_regulator"/>
</dbReference>
<reference evidence="2 3" key="1">
    <citation type="submission" date="2019-03" db="EMBL/GenBank/DDBJ databases">
        <title>Genomic Encyclopedia of Type Strains, Phase IV (KMG-IV): sequencing the most valuable type-strain genomes for metagenomic binning, comparative biology and taxonomic classification.</title>
        <authorList>
            <person name="Goeker M."/>
        </authorList>
    </citation>
    <scope>NUCLEOTIDE SEQUENCE [LARGE SCALE GENOMIC DNA]</scope>
    <source>
        <strain evidence="2 3">DSM 29487</strain>
    </source>
</reference>
<feature type="domain" description="Carboxymuconolactone decarboxylase-like" evidence="1">
    <location>
        <begin position="159"/>
        <end position="241"/>
    </location>
</feature>